<feature type="signal peptide" evidence="1">
    <location>
        <begin position="1"/>
        <end position="17"/>
    </location>
</feature>
<dbReference type="Proteomes" id="UP001285441">
    <property type="component" value="Unassembled WGS sequence"/>
</dbReference>
<dbReference type="AlphaFoldDB" id="A0AAE0TWA7"/>
<evidence type="ECO:0000313" key="4">
    <source>
        <dbReference type="Proteomes" id="UP001285441"/>
    </source>
</evidence>
<evidence type="ECO:0000256" key="1">
    <source>
        <dbReference type="SAM" id="SignalP"/>
    </source>
</evidence>
<accession>A0AAE0TWA7</accession>
<dbReference type="InterPro" id="IPR018535">
    <property type="entry name" value="DUF1996"/>
</dbReference>
<evidence type="ECO:0000313" key="3">
    <source>
        <dbReference type="EMBL" id="KAK3381833.1"/>
    </source>
</evidence>
<evidence type="ECO:0000259" key="2">
    <source>
        <dbReference type="Pfam" id="PF09362"/>
    </source>
</evidence>
<gene>
    <name evidence="3" type="ORF">B0H63DRAFT_435353</name>
</gene>
<organism evidence="3 4">
    <name type="scientific">Podospora didyma</name>
    <dbReference type="NCBI Taxonomy" id="330526"/>
    <lineage>
        <taxon>Eukaryota</taxon>
        <taxon>Fungi</taxon>
        <taxon>Dikarya</taxon>
        <taxon>Ascomycota</taxon>
        <taxon>Pezizomycotina</taxon>
        <taxon>Sordariomycetes</taxon>
        <taxon>Sordariomycetidae</taxon>
        <taxon>Sordariales</taxon>
        <taxon>Podosporaceae</taxon>
        <taxon>Podospora</taxon>
    </lineage>
</organism>
<reference evidence="3" key="1">
    <citation type="journal article" date="2023" name="Mol. Phylogenet. Evol.">
        <title>Genome-scale phylogeny and comparative genomics of the fungal order Sordariales.</title>
        <authorList>
            <person name="Hensen N."/>
            <person name="Bonometti L."/>
            <person name="Westerberg I."/>
            <person name="Brannstrom I.O."/>
            <person name="Guillou S."/>
            <person name="Cros-Aarteil S."/>
            <person name="Calhoun S."/>
            <person name="Haridas S."/>
            <person name="Kuo A."/>
            <person name="Mondo S."/>
            <person name="Pangilinan J."/>
            <person name="Riley R."/>
            <person name="LaButti K."/>
            <person name="Andreopoulos B."/>
            <person name="Lipzen A."/>
            <person name="Chen C."/>
            <person name="Yan M."/>
            <person name="Daum C."/>
            <person name="Ng V."/>
            <person name="Clum A."/>
            <person name="Steindorff A."/>
            <person name="Ohm R.A."/>
            <person name="Martin F."/>
            <person name="Silar P."/>
            <person name="Natvig D.O."/>
            <person name="Lalanne C."/>
            <person name="Gautier V."/>
            <person name="Ament-Velasquez S.L."/>
            <person name="Kruys A."/>
            <person name="Hutchinson M.I."/>
            <person name="Powell A.J."/>
            <person name="Barry K."/>
            <person name="Miller A.N."/>
            <person name="Grigoriev I.V."/>
            <person name="Debuchy R."/>
            <person name="Gladieux P."/>
            <person name="Hiltunen Thoren M."/>
            <person name="Johannesson H."/>
        </authorList>
    </citation>
    <scope>NUCLEOTIDE SEQUENCE</scope>
    <source>
        <strain evidence="3">CBS 232.78</strain>
    </source>
</reference>
<protein>
    <recommendedName>
        <fullName evidence="2">DUF1996 domain-containing protein</fullName>
    </recommendedName>
</protein>
<comment type="caution">
    <text evidence="3">The sequence shown here is derived from an EMBL/GenBank/DDBJ whole genome shotgun (WGS) entry which is preliminary data.</text>
</comment>
<feature type="chain" id="PRO_5042073447" description="DUF1996 domain-containing protein" evidence="1">
    <location>
        <begin position="18"/>
        <end position="361"/>
    </location>
</feature>
<dbReference type="PANTHER" id="PTHR43662:SF3">
    <property type="entry name" value="DOMAIN PROTEIN, PUTATIVE (AFU_ORTHOLOGUE AFUA_6G11970)-RELATED"/>
    <property type="match status" value="1"/>
</dbReference>
<proteinExistence type="predicted"/>
<dbReference type="Pfam" id="PF09362">
    <property type="entry name" value="DUF1996"/>
    <property type="match status" value="1"/>
</dbReference>
<keyword evidence="4" id="KW-1185">Reference proteome</keyword>
<dbReference type="EMBL" id="JAULSW010000005">
    <property type="protein sequence ID" value="KAK3381833.1"/>
    <property type="molecule type" value="Genomic_DNA"/>
</dbReference>
<feature type="domain" description="DUF1996" evidence="2">
    <location>
        <begin position="43"/>
        <end position="277"/>
    </location>
</feature>
<dbReference type="PANTHER" id="PTHR43662">
    <property type="match status" value="1"/>
</dbReference>
<keyword evidence="1" id="KW-0732">Signal</keyword>
<name>A0AAE0TWA7_9PEZI</name>
<reference evidence="3" key="2">
    <citation type="submission" date="2023-06" db="EMBL/GenBank/DDBJ databases">
        <authorList>
            <consortium name="Lawrence Berkeley National Laboratory"/>
            <person name="Haridas S."/>
            <person name="Hensen N."/>
            <person name="Bonometti L."/>
            <person name="Westerberg I."/>
            <person name="Brannstrom I.O."/>
            <person name="Guillou S."/>
            <person name="Cros-Aarteil S."/>
            <person name="Calhoun S."/>
            <person name="Kuo A."/>
            <person name="Mondo S."/>
            <person name="Pangilinan J."/>
            <person name="Riley R."/>
            <person name="LaButti K."/>
            <person name="Andreopoulos B."/>
            <person name="Lipzen A."/>
            <person name="Chen C."/>
            <person name="Yanf M."/>
            <person name="Daum C."/>
            <person name="Ng V."/>
            <person name="Clum A."/>
            <person name="Steindorff A."/>
            <person name="Ohm R."/>
            <person name="Martin F."/>
            <person name="Silar P."/>
            <person name="Natvig D."/>
            <person name="Lalanne C."/>
            <person name="Gautier V."/>
            <person name="Ament-velasquez S.L."/>
            <person name="Kruys A."/>
            <person name="Hutchinson M.I."/>
            <person name="Powell A.J."/>
            <person name="Barry K."/>
            <person name="Miller A.N."/>
            <person name="Grigoriev I.V."/>
            <person name="Debuchy R."/>
            <person name="Gladieux P."/>
            <person name="Thoren M.H."/>
            <person name="Johannesson H."/>
        </authorList>
    </citation>
    <scope>NUCLEOTIDE SEQUENCE</scope>
    <source>
        <strain evidence="3">CBS 232.78</strain>
    </source>
</reference>
<sequence length="361" mass="40295">MGVLLWILTSIVVQITAQDCGSRETQAFWVLGCAKPIVVERADPIMEPGRPSNHLHSVMGGDAFDFDLDYAQTQTSNCTTCGITMDLSNYWVPTVYYHAENGSFIDVEQVGGINVYYQERMDWQEYCANMTLQPFPKDFRMIAGNFTLRKYDYRKIEQRAIEFICLPANGEQGLPPFHGFPNRTCGGGLQIRIRFPSCWDGVNVDSVDHKSHVAYPSGIDNGECPETHPVRIPSLLYENTWNVMAFDHLRKPGDQPFVLSQGDPTGCGYHGDFLNGWDIDLLERAIRDPKCGDSNAGGRIQRCPTLRPFLQDGVSQKSCKSIPSKVDEQVFGVLSHLPGCNPIQSDPQGARVYSGNCTVLK</sequence>